<keyword evidence="6" id="KW-1185">Reference proteome</keyword>
<dbReference type="EMBL" id="JBIMSN010000120">
    <property type="protein sequence ID" value="MFH5231707.1"/>
    <property type="molecule type" value="Genomic_DNA"/>
</dbReference>
<dbReference type="PANTHER" id="PTHR34853">
    <property type="match status" value="1"/>
</dbReference>
<proteinExistence type="predicted"/>
<dbReference type="PIRSF" id="PIRSF029171">
    <property type="entry name" value="Esterase_LipA"/>
    <property type="match status" value="1"/>
</dbReference>
<dbReference type="PANTHER" id="PTHR34853:SF1">
    <property type="entry name" value="LIPASE 5"/>
    <property type="match status" value="1"/>
</dbReference>
<dbReference type="EMBL" id="JBIMSO010000132">
    <property type="protein sequence ID" value="MFH5211651.1"/>
    <property type="molecule type" value="Genomic_DNA"/>
</dbReference>
<protein>
    <submittedName>
        <fullName evidence="3">Lipase family protein</fullName>
    </submittedName>
</protein>
<dbReference type="SUPFAM" id="SSF53474">
    <property type="entry name" value="alpha/beta-Hydrolases"/>
    <property type="match status" value="1"/>
</dbReference>
<evidence type="ECO:0000313" key="1">
    <source>
        <dbReference type="EMBL" id="MFH5211651.1"/>
    </source>
</evidence>
<dbReference type="Proteomes" id="UP001609175">
    <property type="component" value="Unassembled WGS sequence"/>
</dbReference>
<accession>A0ABW7KMW7</accession>
<dbReference type="Proteomes" id="UP001609176">
    <property type="component" value="Unassembled WGS sequence"/>
</dbReference>
<reference evidence="4 5" key="1">
    <citation type="submission" date="2024-10" db="EMBL/GenBank/DDBJ databases">
        <authorList>
            <person name="Riesco R."/>
        </authorList>
    </citation>
    <scope>NUCLEOTIDE SEQUENCE [LARGE SCALE GENOMIC DNA]</scope>
    <source>
        <strain evidence="3 5">NCIMB 15448</strain>
        <strain evidence="1 4">NCIMB 15449</strain>
        <strain evidence="2 6">NCIMB 15450</strain>
    </source>
</reference>
<evidence type="ECO:0000313" key="6">
    <source>
        <dbReference type="Proteomes" id="UP001609219"/>
    </source>
</evidence>
<comment type="caution">
    <text evidence="3">The sequence shown here is derived from an EMBL/GenBank/DDBJ whole genome shotgun (WGS) entry which is preliminary data.</text>
</comment>
<dbReference type="EMBL" id="JBIMSP010000031">
    <property type="protein sequence ID" value="MFH5243822.1"/>
    <property type="molecule type" value="Genomic_DNA"/>
</dbReference>
<dbReference type="Gene3D" id="3.40.50.1820">
    <property type="entry name" value="alpha/beta hydrolase"/>
    <property type="match status" value="1"/>
</dbReference>
<sequence length="434" mass="45875">MLISTSVGRELVGMRALLGQMLSGRILLIALAAAVSVSLAVPSVATSDPVQEIIEPTRDPALLYPTPLPDAWFVPPPGFENTAPGTVLHTRPTTVGPLLTPVFATQLLVRSTDSKDRPIPVVTTVIVPQAPWTGPGARPLVAYNTAIDSLGLTCVPSWTLPRGSEIELAAIQLLLAKNYAVIVTDHQGPRQAYAAGRISGHAVLDSLRATVNTPWLGLSPDSPIAVSGYSGGAIASGWTAELAPTYAPELRIVGVAIGGAPVDYRLLLGSMNGRNLASSVFLAATMGVAREYPELFELMNTNGWRLGMIARDWCLAALAPVGVVAPIPVEALSDVPNVVATPIAQRVLDATRLGAQAPTAPVYIYQGQQEIWIPREGAERLYDEWCAKGARVRIDEFVGEHLVVALSGIPAANSWIDDRLTGKPMAEGCSAFGR</sequence>
<name>A0ABW7KMW7_9NOCA</name>
<dbReference type="Gene3D" id="1.10.260.130">
    <property type="match status" value="1"/>
</dbReference>
<dbReference type="Pfam" id="PF03583">
    <property type="entry name" value="LIP"/>
    <property type="match status" value="1"/>
</dbReference>
<evidence type="ECO:0000313" key="3">
    <source>
        <dbReference type="EMBL" id="MFH5243822.1"/>
    </source>
</evidence>
<evidence type="ECO:0000313" key="4">
    <source>
        <dbReference type="Proteomes" id="UP001609175"/>
    </source>
</evidence>
<dbReference type="Proteomes" id="UP001609219">
    <property type="component" value="Unassembled WGS sequence"/>
</dbReference>
<evidence type="ECO:0000313" key="5">
    <source>
        <dbReference type="Proteomes" id="UP001609176"/>
    </source>
</evidence>
<evidence type="ECO:0000313" key="2">
    <source>
        <dbReference type="EMBL" id="MFH5231707.1"/>
    </source>
</evidence>
<dbReference type="RefSeq" id="WP_395118312.1">
    <property type="nucleotide sequence ID" value="NZ_JBIMSN010000120.1"/>
</dbReference>
<dbReference type="InterPro" id="IPR029058">
    <property type="entry name" value="AB_hydrolase_fold"/>
</dbReference>
<gene>
    <name evidence="3" type="ORF">ACHIPV_18345</name>
    <name evidence="1" type="ORF">ACHIPZ_26130</name>
    <name evidence="2" type="ORF">ACHIRB_24525</name>
</gene>
<organism evidence="3 5">
    <name type="scientific">Antrihabitans spumae</name>
    <dbReference type="NCBI Taxonomy" id="3373370"/>
    <lineage>
        <taxon>Bacteria</taxon>
        <taxon>Bacillati</taxon>
        <taxon>Actinomycetota</taxon>
        <taxon>Actinomycetes</taxon>
        <taxon>Mycobacteriales</taxon>
        <taxon>Nocardiaceae</taxon>
        <taxon>Antrihabitans</taxon>
    </lineage>
</organism>
<dbReference type="InterPro" id="IPR005152">
    <property type="entry name" value="Lipase_secreted"/>
</dbReference>